<comment type="caution">
    <text evidence="1">The sequence shown here is derived from an EMBL/GenBank/DDBJ whole genome shotgun (WGS) entry which is preliminary data.</text>
</comment>
<protein>
    <recommendedName>
        <fullName evidence="3">Hydrolase</fullName>
    </recommendedName>
</protein>
<keyword evidence="2" id="KW-1185">Reference proteome</keyword>
<dbReference type="Proteomes" id="UP001551482">
    <property type="component" value="Unassembled WGS sequence"/>
</dbReference>
<organism evidence="1 2">
    <name type="scientific">Streptodolium elevatio</name>
    <dbReference type="NCBI Taxonomy" id="3157996"/>
    <lineage>
        <taxon>Bacteria</taxon>
        <taxon>Bacillati</taxon>
        <taxon>Actinomycetota</taxon>
        <taxon>Actinomycetes</taxon>
        <taxon>Kitasatosporales</taxon>
        <taxon>Streptomycetaceae</taxon>
        <taxon>Streptodolium</taxon>
    </lineage>
</organism>
<proteinExistence type="predicted"/>
<evidence type="ECO:0008006" key="3">
    <source>
        <dbReference type="Google" id="ProtNLM"/>
    </source>
</evidence>
<dbReference type="RefSeq" id="WP_358355905.1">
    <property type="nucleotide sequence ID" value="NZ_JBEZFP010000051.1"/>
</dbReference>
<reference evidence="1 2" key="1">
    <citation type="submission" date="2024-06" db="EMBL/GenBank/DDBJ databases">
        <title>The Natural Products Discovery Center: Release of the First 8490 Sequenced Strains for Exploring Actinobacteria Biosynthetic Diversity.</title>
        <authorList>
            <person name="Kalkreuter E."/>
            <person name="Kautsar S.A."/>
            <person name="Yang D."/>
            <person name="Bader C.D."/>
            <person name="Teijaro C.N."/>
            <person name="Fluegel L."/>
            <person name="Davis C.M."/>
            <person name="Simpson J.R."/>
            <person name="Lauterbach L."/>
            <person name="Steele A.D."/>
            <person name="Gui C."/>
            <person name="Meng S."/>
            <person name="Li G."/>
            <person name="Viehrig K."/>
            <person name="Ye F."/>
            <person name="Su P."/>
            <person name="Kiefer A.F."/>
            <person name="Nichols A."/>
            <person name="Cepeda A.J."/>
            <person name="Yan W."/>
            <person name="Fan B."/>
            <person name="Jiang Y."/>
            <person name="Adhikari A."/>
            <person name="Zheng C.-J."/>
            <person name="Schuster L."/>
            <person name="Cowan T.M."/>
            <person name="Smanski M.J."/>
            <person name="Chevrette M.G."/>
            <person name="De Carvalho L.P.S."/>
            <person name="Shen B."/>
        </authorList>
    </citation>
    <scope>NUCLEOTIDE SEQUENCE [LARGE SCALE GENOMIC DNA]</scope>
    <source>
        <strain evidence="1 2">NPDC048946</strain>
    </source>
</reference>
<evidence type="ECO:0000313" key="2">
    <source>
        <dbReference type="Proteomes" id="UP001551482"/>
    </source>
</evidence>
<dbReference type="EMBL" id="JBEZFP010000051">
    <property type="protein sequence ID" value="MEU8135842.1"/>
    <property type="molecule type" value="Genomic_DNA"/>
</dbReference>
<name>A0ABV3DJA5_9ACTN</name>
<evidence type="ECO:0000313" key="1">
    <source>
        <dbReference type="EMBL" id="MEU8135842.1"/>
    </source>
</evidence>
<accession>A0ABV3DJA5</accession>
<gene>
    <name evidence="1" type="ORF">AB0C36_20280</name>
</gene>
<sequence>MDAAHSPAAADPAVGAPYCGASAARPLPPAADAGTTAGLADCAYCGKPTEYPAAQRGVTLCPVCEWQEDQRGACSG</sequence>